<evidence type="ECO:0000256" key="3">
    <source>
        <dbReference type="ARBA" id="ARBA00023002"/>
    </source>
</evidence>
<evidence type="ECO:0000256" key="1">
    <source>
        <dbReference type="ARBA" id="ARBA00022630"/>
    </source>
</evidence>
<keyword evidence="6" id="KW-1185">Reference proteome</keyword>
<dbReference type="InterPro" id="IPR016166">
    <property type="entry name" value="FAD-bd_PCMH"/>
</dbReference>
<dbReference type="InterPro" id="IPR007173">
    <property type="entry name" value="ALO_C"/>
</dbReference>
<dbReference type="PROSITE" id="PS51387">
    <property type="entry name" value="FAD_PCMH"/>
    <property type="match status" value="1"/>
</dbReference>
<organism evidence="5 6">
    <name type="scientific">Neobacillus mesonae</name>
    <dbReference type="NCBI Taxonomy" id="1193713"/>
    <lineage>
        <taxon>Bacteria</taxon>
        <taxon>Bacillati</taxon>
        <taxon>Bacillota</taxon>
        <taxon>Bacilli</taxon>
        <taxon>Bacillales</taxon>
        <taxon>Bacillaceae</taxon>
        <taxon>Neobacillus</taxon>
    </lineage>
</organism>
<dbReference type="GO" id="GO:0071949">
    <property type="term" value="F:FAD binding"/>
    <property type="evidence" value="ECO:0007669"/>
    <property type="project" value="InterPro"/>
</dbReference>
<dbReference type="PANTHER" id="PTHR43762:SF1">
    <property type="entry name" value="D-ARABINONO-1,4-LACTONE OXIDASE"/>
    <property type="match status" value="1"/>
</dbReference>
<evidence type="ECO:0000313" key="5">
    <source>
        <dbReference type="EMBL" id="AZU64104.1"/>
    </source>
</evidence>
<dbReference type="GO" id="GO:0016020">
    <property type="term" value="C:membrane"/>
    <property type="evidence" value="ECO:0007669"/>
    <property type="project" value="InterPro"/>
</dbReference>
<dbReference type="GO" id="GO:0003885">
    <property type="term" value="F:D-arabinono-1,4-lactone oxidase activity"/>
    <property type="evidence" value="ECO:0007669"/>
    <property type="project" value="InterPro"/>
</dbReference>
<evidence type="ECO:0000259" key="4">
    <source>
        <dbReference type="PROSITE" id="PS51387"/>
    </source>
</evidence>
<dbReference type="InterPro" id="IPR016171">
    <property type="entry name" value="Vanillyl_alc_oxidase_C-sub2"/>
</dbReference>
<dbReference type="Pfam" id="PF01565">
    <property type="entry name" value="FAD_binding_4"/>
    <property type="match status" value="1"/>
</dbReference>
<evidence type="ECO:0000313" key="6">
    <source>
        <dbReference type="Proteomes" id="UP000282892"/>
    </source>
</evidence>
<dbReference type="AlphaFoldDB" id="A0A3T0I403"/>
<keyword evidence="3" id="KW-0560">Oxidoreductase</keyword>
<reference evidence="5 6" key="1">
    <citation type="submission" date="2017-07" db="EMBL/GenBank/DDBJ databases">
        <title>The complete genome sequence of Bacillus mesonae strain H20-5, an efficient strain improving plant abiotic stress resistance.</title>
        <authorList>
            <person name="Kim S.Y."/>
            <person name="Song H."/>
            <person name="Sang M.K."/>
            <person name="Weon H.-Y."/>
            <person name="Song J."/>
        </authorList>
    </citation>
    <scope>NUCLEOTIDE SEQUENCE [LARGE SCALE GENOMIC DNA]</scope>
    <source>
        <strain evidence="5 6">H20-5</strain>
    </source>
</reference>
<dbReference type="InterPro" id="IPR006094">
    <property type="entry name" value="Oxid_FAD_bind_N"/>
</dbReference>
<proteinExistence type="predicted"/>
<dbReference type="Gene3D" id="3.30.465.10">
    <property type="match status" value="1"/>
</dbReference>
<dbReference type="InterPro" id="IPR016164">
    <property type="entry name" value="FAD-linked_Oxase-like_C"/>
</dbReference>
<dbReference type="EMBL" id="CP022572">
    <property type="protein sequence ID" value="AZU64104.1"/>
    <property type="molecule type" value="Genomic_DNA"/>
</dbReference>
<dbReference type="Gene3D" id="1.10.45.10">
    <property type="entry name" value="Vanillyl-alcohol Oxidase, Chain A, domain 4"/>
    <property type="match status" value="1"/>
</dbReference>
<dbReference type="OrthoDB" id="9768764at2"/>
<evidence type="ECO:0000256" key="2">
    <source>
        <dbReference type="ARBA" id="ARBA00022827"/>
    </source>
</evidence>
<protein>
    <recommendedName>
        <fullName evidence="4">FAD-binding PCMH-type domain-containing protein</fullName>
    </recommendedName>
</protein>
<dbReference type="KEGG" id="nmk:CHR53_24270"/>
<dbReference type="InterPro" id="IPR036318">
    <property type="entry name" value="FAD-bd_PCMH-like_sf"/>
</dbReference>
<dbReference type="InterPro" id="IPR016169">
    <property type="entry name" value="FAD-bd_PCMH_sub2"/>
</dbReference>
<sequence>MVLLLSVVFLSSYGIQRYTLAHYQDDLYKNGVIQDVARLLPTKIKRQETGREEEQIVEIIKQANKDRLHVSISGNRHSQGGHTYYPNGVVLDMTQYNQILAIDPKRKTIHVQSGATWDQIQKALAPHGLAVKVMQSQNIFTVGGSISANIHGRDIHHESLGSTINWFRLLLADGRVVKVDRETNSELFNHVIGGYGLFGVILDVELQVTDDEIYEIQSNTVAVKDFPEYVKKLRANPDIKLAYGRISTAPQTLLDSLFVVEYHHSFETLEQNESLRVLKSDEQTWLTEELLNFSRKTQIGKDVLWDLQKKYFLSLNHSKISRNNSMRSESDFLLYKNPNNTDVLQEFFVPIDEFPAYIEDLKRFLEKDNINLLNLTIRYVSKDDWPTLSYAKDDMIALVALFNHKKKKEDVEKAQRSIQNIIDVTLKHNGSFYLPYYPYATKGQLVRSYPKFSTFVAAKDKYDPNGLFMNLFYERYRNEE</sequence>
<dbReference type="Pfam" id="PF04030">
    <property type="entry name" value="ALO"/>
    <property type="match status" value="1"/>
</dbReference>
<keyword evidence="1" id="KW-0285">Flavoprotein</keyword>
<dbReference type="InterPro" id="IPR010031">
    <property type="entry name" value="FAD_lactone_oxidase-like"/>
</dbReference>
<dbReference type="SUPFAM" id="SSF55103">
    <property type="entry name" value="FAD-linked oxidases, C-terminal domain"/>
    <property type="match status" value="1"/>
</dbReference>
<dbReference type="RefSeq" id="WP_127488798.1">
    <property type="nucleotide sequence ID" value="NZ_CP022572.1"/>
</dbReference>
<dbReference type="SUPFAM" id="SSF56176">
    <property type="entry name" value="FAD-binding/transporter-associated domain-like"/>
    <property type="match status" value="1"/>
</dbReference>
<keyword evidence="2" id="KW-0274">FAD</keyword>
<dbReference type="STRING" id="1193713.GCA_001636315_01751"/>
<feature type="domain" description="FAD-binding PCMH-type" evidence="4">
    <location>
        <begin position="37"/>
        <end position="211"/>
    </location>
</feature>
<accession>A0A3T0I403</accession>
<name>A0A3T0I403_9BACI</name>
<dbReference type="PANTHER" id="PTHR43762">
    <property type="entry name" value="L-GULONOLACTONE OXIDASE"/>
    <property type="match status" value="1"/>
</dbReference>
<gene>
    <name evidence="5" type="ORF">CHR53_24270</name>
</gene>
<dbReference type="Proteomes" id="UP000282892">
    <property type="component" value="Chromosome"/>
</dbReference>